<protein>
    <submittedName>
        <fullName evidence="1">Uncharacterized protein</fullName>
    </submittedName>
</protein>
<proteinExistence type="predicted"/>
<accession>A0A974HS25</accession>
<dbReference type="AlphaFoldDB" id="A0A974HS25"/>
<evidence type="ECO:0000313" key="1">
    <source>
        <dbReference type="EMBL" id="OCT88159.1"/>
    </source>
</evidence>
<organism evidence="1 2">
    <name type="scientific">Xenopus laevis</name>
    <name type="common">African clawed frog</name>
    <dbReference type="NCBI Taxonomy" id="8355"/>
    <lineage>
        <taxon>Eukaryota</taxon>
        <taxon>Metazoa</taxon>
        <taxon>Chordata</taxon>
        <taxon>Craniata</taxon>
        <taxon>Vertebrata</taxon>
        <taxon>Euteleostomi</taxon>
        <taxon>Amphibia</taxon>
        <taxon>Batrachia</taxon>
        <taxon>Anura</taxon>
        <taxon>Pipoidea</taxon>
        <taxon>Pipidae</taxon>
        <taxon>Xenopodinae</taxon>
        <taxon>Xenopus</taxon>
        <taxon>Xenopus</taxon>
    </lineage>
</organism>
<dbReference type="EMBL" id="CM004470">
    <property type="protein sequence ID" value="OCT88159.1"/>
    <property type="molecule type" value="Genomic_DNA"/>
</dbReference>
<reference evidence="2" key="1">
    <citation type="journal article" date="2016" name="Nature">
        <title>Genome evolution in the allotetraploid frog Xenopus laevis.</title>
        <authorList>
            <person name="Session A.M."/>
            <person name="Uno Y."/>
            <person name="Kwon T."/>
            <person name="Chapman J.A."/>
            <person name="Toyoda A."/>
            <person name="Takahashi S."/>
            <person name="Fukui A."/>
            <person name="Hikosaka A."/>
            <person name="Suzuki A."/>
            <person name="Kondo M."/>
            <person name="van Heeringen S.J."/>
            <person name="Quigley I."/>
            <person name="Heinz S."/>
            <person name="Ogino H."/>
            <person name="Ochi H."/>
            <person name="Hellsten U."/>
            <person name="Lyons J.B."/>
            <person name="Simakov O."/>
            <person name="Putnam N."/>
            <person name="Stites J."/>
            <person name="Kuroki Y."/>
            <person name="Tanaka T."/>
            <person name="Michiue T."/>
            <person name="Watanabe M."/>
            <person name="Bogdanovic O."/>
            <person name="Lister R."/>
            <person name="Georgiou G."/>
            <person name="Paranjpe S.S."/>
            <person name="van Kruijsbergen I."/>
            <person name="Shu S."/>
            <person name="Carlson J."/>
            <person name="Kinoshita T."/>
            <person name="Ohta Y."/>
            <person name="Mawaribuchi S."/>
            <person name="Jenkins J."/>
            <person name="Grimwood J."/>
            <person name="Schmutz J."/>
            <person name="Mitros T."/>
            <person name="Mozaffari S.V."/>
            <person name="Suzuki Y."/>
            <person name="Haramoto Y."/>
            <person name="Yamamoto T.S."/>
            <person name="Takagi C."/>
            <person name="Heald R."/>
            <person name="Miller K."/>
            <person name="Haudenschild C."/>
            <person name="Kitzman J."/>
            <person name="Nakayama T."/>
            <person name="Izutsu Y."/>
            <person name="Robert J."/>
            <person name="Fortriede J."/>
            <person name="Burns K."/>
            <person name="Lotay V."/>
            <person name="Karimi K."/>
            <person name="Yasuoka Y."/>
            <person name="Dichmann D.S."/>
            <person name="Flajnik M.F."/>
            <person name="Houston D.W."/>
            <person name="Shendure J."/>
            <person name="DuPasquier L."/>
            <person name="Vize P.D."/>
            <person name="Zorn A.M."/>
            <person name="Ito M."/>
            <person name="Marcotte E.M."/>
            <person name="Wallingford J.B."/>
            <person name="Ito Y."/>
            <person name="Asashima M."/>
            <person name="Ueno N."/>
            <person name="Matsuda Y."/>
            <person name="Veenstra G.J."/>
            <person name="Fujiyama A."/>
            <person name="Harland R.M."/>
            <person name="Taira M."/>
            <person name="Rokhsar D.S."/>
        </authorList>
    </citation>
    <scope>NUCLEOTIDE SEQUENCE [LARGE SCALE GENOMIC DNA]</scope>
    <source>
        <strain evidence="2">J</strain>
    </source>
</reference>
<evidence type="ECO:0000313" key="2">
    <source>
        <dbReference type="Proteomes" id="UP000694892"/>
    </source>
</evidence>
<sequence length="116" mass="12848">MRSVFALQLPVPSVVIVTVILPSRKFPSLLRFSRPGFLCCCQGLGLLIIRVRSSPSACIYSSRYPPRVGHALMEQLPSIIGCQSSCSHTPSAYHWLPSDMSRTVRTPLLHSHTLCQ</sequence>
<name>A0A974HS25_XENLA</name>
<gene>
    <name evidence="1" type="ORF">XELAEV_18016784mg</name>
</gene>
<dbReference type="Proteomes" id="UP000694892">
    <property type="component" value="Chromosome 3L"/>
</dbReference>